<dbReference type="EnsemblMetazoa" id="XM_028658276.1">
    <property type="protein sequence ID" value="XP_028514077.1"/>
    <property type="gene ID" value="LOC110236415"/>
</dbReference>
<dbReference type="Proteomes" id="UP000887567">
    <property type="component" value="Unplaced"/>
</dbReference>
<comment type="similarity">
    <text evidence="5">Belongs to the TRAFAC class myosin-kinesin ATPase superfamily. Kinesin family.</text>
</comment>
<dbReference type="EnsemblMetazoa" id="XM_028658277.1">
    <property type="protein sequence ID" value="XP_028514078.1"/>
    <property type="gene ID" value="LOC110236415"/>
</dbReference>
<dbReference type="SUPFAM" id="SSF52540">
    <property type="entry name" value="P-loop containing nucleoside triphosphate hydrolases"/>
    <property type="match status" value="1"/>
</dbReference>
<keyword evidence="3 5" id="KW-0067">ATP-binding</keyword>
<dbReference type="RefSeq" id="XP_028514076.1">
    <property type="nucleotide sequence ID" value="XM_028658275.1"/>
</dbReference>
<dbReference type="OrthoDB" id="5985277at2759"/>
<keyword evidence="4" id="KW-0963">Cytoplasm</keyword>
<dbReference type="OMA" id="GCAIRRI"/>
<proteinExistence type="inferred from homology"/>
<accession>A0A913YHU2</accession>
<dbReference type="PANTHER" id="PTHR47972">
    <property type="entry name" value="KINESIN-LIKE PROTEIN KLP-3"/>
    <property type="match status" value="1"/>
</dbReference>
<evidence type="ECO:0000313" key="7">
    <source>
        <dbReference type="EnsemblMetazoa" id="XP_028514077.1"/>
    </source>
</evidence>
<keyword evidence="2 5" id="KW-0547">Nucleotide-binding</keyword>
<evidence type="ECO:0000256" key="3">
    <source>
        <dbReference type="ARBA" id="ARBA00022840"/>
    </source>
</evidence>
<evidence type="ECO:0000256" key="5">
    <source>
        <dbReference type="PROSITE-ProRule" id="PRU00283"/>
    </source>
</evidence>
<organism evidence="7 8">
    <name type="scientific">Exaiptasia diaphana</name>
    <name type="common">Tropical sea anemone</name>
    <name type="synonym">Aiptasia pulchella</name>
    <dbReference type="NCBI Taxonomy" id="2652724"/>
    <lineage>
        <taxon>Eukaryota</taxon>
        <taxon>Metazoa</taxon>
        <taxon>Cnidaria</taxon>
        <taxon>Anthozoa</taxon>
        <taxon>Hexacorallia</taxon>
        <taxon>Actiniaria</taxon>
        <taxon>Aiptasiidae</taxon>
        <taxon>Exaiptasia</taxon>
    </lineage>
</organism>
<comment type="subcellular location">
    <subcellularLocation>
        <location evidence="1">Cytoplasm</location>
        <location evidence="1">Cytoskeleton</location>
    </subcellularLocation>
</comment>
<dbReference type="Gene3D" id="3.40.850.10">
    <property type="entry name" value="Kinesin motor domain"/>
    <property type="match status" value="1"/>
</dbReference>
<sequence length="202" mass="23128">MTRHNKEIRLRKKYLNELLDLKGNIRVLCRVRPLIREDGDSTQIVSFDPSDDGRLSLFSKGSLNTYEVDKVFRPESTQEQVFDEVKPLIMACIDGYNICIFAYGQTGAGKTFTMEGTPRDPGINKRSVKFLFDETSWRSDWLYTISVSTLEIYNEKLHDQLTGDDAKLDIKQGREGMYVPGLTEVSVSNIEDLNDVCFHLKC</sequence>
<feature type="domain" description="Kinesin motor" evidence="6">
    <location>
        <begin position="24"/>
        <end position="202"/>
    </location>
</feature>
<dbReference type="GO" id="GO:0003777">
    <property type="term" value="F:microtubule motor activity"/>
    <property type="evidence" value="ECO:0007669"/>
    <property type="project" value="InterPro"/>
</dbReference>
<dbReference type="InterPro" id="IPR001752">
    <property type="entry name" value="Kinesin_motor_dom"/>
</dbReference>
<dbReference type="GO" id="GO:0015630">
    <property type="term" value="C:microtubule cytoskeleton"/>
    <property type="evidence" value="ECO:0007669"/>
    <property type="project" value="TreeGrafter"/>
</dbReference>
<dbReference type="PANTHER" id="PTHR47972:SF28">
    <property type="entry name" value="KINESIN-LIKE PROTEIN KLP-3"/>
    <property type="match status" value="1"/>
</dbReference>
<dbReference type="GeneID" id="110236415"/>
<dbReference type="KEGG" id="epa:110236415"/>
<dbReference type="InterPro" id="IPR027640">
    <property type="entry name" value="Kinesin-like_fam"/>
</dbReference>
<evidence type="ECO:0000256" key="4">
    <source>
        <dbReference type="ARBA" id="ARBA00023212"/>
    </source>
</evidence>
<protein>
    <recommendedName>
        <fullName evidence="6">Kinesin motor domain-containing protein</fullName>
    </recommendedName>
</protein>
<dbReference type="RefSeq" id="XP_028514077.1">
    <property type="nucleotide sequence ID" value="XM_028658276.1"/>
</dbReference>
<evidence type="ECO:0000313" key="8">
    <source>
        <dbReference type="Proteomes" id="UP000887567"/>
    </source>
</evidence>
<evidence type="ECO:0000256" key="1">
    <source>
        <dbReference type="ARBA" id="ARBA00004245"/>
    </source>
</evidence>
<dbReference type="InterPro" id="IPR027417">
    <property type="entry name" value="P-loop_NTPase"/>
</dbReference>
<dbReference type="GO" id="GO:0008017">
    <property type="term" value="F:microtubule binding"/>
    <property type="evidence" value="ECO:0007669"/>
    <property type="project" value="InterPro"/>
</dbReference>
<dbReference type="EnsemblMetazoa" id="XM_028658275.1">
    <property type="protein sequence ID" value="XP_028514076.1"/>
    <property type="gene ID" value="LOC110236415"/>
</dbReference>
<dbReference type="Pfam" id="PF00225">
    <property type="entry name" value="Kinesin"/>
    <property type="match status" value="1"/>
</dbReference>
<keyword evidence="4" id="KW-0206">Cytoskeleton</keyword>
<dbReference type="PROSITE" id="PS50067">
    <property type="entry name" value="KINESIN_MOTOR_2"/>
    <property type="match status" value="1"/>
</dbReference>
<keyword evidence="5" id="KW-0505">Motor protein</keyword>
<dbReference type="GO" id="GO:0007018">
    <property type="term" value="P:microtubule-based movement"/>
    <property type="evidence" value="ECO:0007669"/>
    <property type="project" value="InterPro"/>
</dbReference>
<dbReference type="RefSeq" id="XP_028514078.1">
    <property type="nucleotide sequence ID" value="XM_028658277.1"/>
</dbReference>
<feature type="binding site" evidence="5">
    <location>
        <begin position="104"/>
        <end position="111"/>
    </location>
    <ligand>
        <name>ATP</name>
        <dbReference type="ChEBI" id="CHEBI:30616"/>
    </ligand>
</feature>
<dbReference type="SMART" id="SM00129">
    <property type="entry name" value="KISc"/>
    <property type="match status" value="1"/>
</dbReference>
<keyword evidence="8" id="KW-1185">Reference proteome</keyword>
<name>A0A913YHU2_EXADI</name>
<dbReference type="AlphaFoldDB" id="A0A913YHU2"/>
<evidence type="ECO:0000256" key="2">
    <source>
        <dbReference type="ARBA" id="ARBA00022741"/>
    </source>
</evidence>
<dbReference type="GO" id="GO:0005524">
    <property type="term" value="F:ATP binding"/>
    <property type="evidence" value="ECO:0007669"/>
    <property type="project" value="UniProtKB-UniRule"/>
</dbReference>
<evidence type="ECO:0000259" key="6">
    <source>
        <dbReference type="PROSITE" id="PS50067"/>
    </source>
</evidence>
<dbReference type="InterPro" id="IPR036961">
    <property type="entry name" value="Kinesin_motor_dom_sf"/>
</dbReference>
<reference evidence="7" key="1">
    <citation type="submission" date="2022-11" db="UniProtKB">
        <authorList>
            <consortium name="EnsemblMetazoa"/>
        </authorList>
    </citation>
    <scope>IDENTIFICATION</scope>
</reference>